<organism evidence="1 2">
    <name type="scientific">Bifidobacterium pullorum subsp. saeculare</name>
    <dbReference type="NCBI Taxonomy" id="78257"/>
    <lineage>
        <taxon>Bacteria</taxon>
        <taxon>Bacillati</taxon>
        <taxon>Actinomycetota</taxon>
        <taxon>Actinomycetes</taxon>
        <taxon>Bifidobacteriales</taxon>
        <taxon>Bifidobacteriaceae</taxon>
        <taxon>Bifidobacterium</taxon>
    </lineage>
</organism>
<evidence type="ECO:0000313" key="1">
    <source>
        <dbReference type="EMBL" id="MBM6699902.1"/>
    </source>
</evidence>
<reference evidence="1" key="2">
    <citation type="journal article" date="2021" name="Sci. Rep.">
        <title>The distribution of antibiotic resistance genes in chicken gut microbiota commensals.</title>
        <authorList>
            <person name="Juricova H."/>
            <person name="Matiasovicova J."/>
            <person name="Kubasova T."/>
            <person name="Cejkova D."/>
            <person name="Rychlik I."/>
        </authorList>
    </citation>
    <scope>NUCLEOTIDE SEQUENCE</scope>
    <source>
        <strain evidence="1">An836</strain>
    </source>
</reference>
<comment type="caution">
    <text evidence="1">The sequence shown here is derived from an EMBL/GenBank/DDBJ whole genome shotgun (WGS) entry which is preliminary data.</text>
</comment>
<dbReference type="Proteomes" id="UP000718821">
    <property type="component" value="Unassembled WGS sequence"/>
</dbReference>
<sequence length="152" mass="16953">MMGVKVKPKERKPPWLHRLCADGAGAMLRDVLCEGCGHYVCQCRDGVWETWDPGVVTGGDLPVAIVLHRPLTRIVRHPDGQVSLRDVCGVHGVDPQGEYLTGHCCGLTPVSTRPYKPHNRKVKAGRMDWPDVIYPSTFSRDPWAADMERTLI</sequence>
<keyword evidence="2" id="KW-1185">Reference proteome</keyword>
<dbReference type="RefSeq" id="WP_204469014.1">
    <property type="nucleotide sequence ID" value="NZ_JACLYU010000010.1"/>
</dbReference>
<dbReference type="EMBL" id="JACLYU010000010">
    <property type="protein sequence ID" value="MBM6699902.1"/>
    <property type="molecule type" value="Genomic_DNA"/>
</dbReference>
<dbReference type="AlphaFoldDB" id="A0A939B8H9"/>
<gene>
    <name evidence="1" type="ORF">H7U32_06190</name>
</gene>
<reference evidence="1" key="1">
    <citation type="submission" date="2020-08" db="EMBL/GenBank/DDBJ databases">
        <authorList>
            <person name="Cejkova D."/>
            <person name="Kubasova T."/>
            <person name="Jahodarova E."/>
            <person name="Rychlik I."/>
        </authorList>
    </citation>
    <scope>NUCLEOTIDE SEQUENCE</scope>
    <source>
        <strain evidence="1">An836</strain>
    </source>
</reference>
<proteinExistence type="predicted"/>
<protein>
    <submittedName>
        <fullName evidence="1">Uncharacterized protein</fullName>
    </submittedName>
</protein>
<evidence type="ECO:0000313" key="2">
    <source>
        <dbReference type="Proteomes" id="UP000718821"/>
    </source>
</evidence>
<name>A0A939B8H9_9BIFI</name>
<accession>A0A939B8H9</accession>